<dbReference type="CDD" id="cd06567">
    <property type="entry name" value="Peptidase_S41"/>
    <property type="match status" value="1"/>
</dbReference>
<name>A0A4Z0PF40_9BACT</name>
<dbReference type="GO" id="GO:0007165">
    <property type="term" value="P:signal transduction"/>
    <property type="evidence" value="ECO:0007669"/>
    <property type="project" value="TreeGrafter"/>
</dbReference>
<dbReference type="Gene3D" id="3.90.226.10">
    <property type="entry name" value="2-enoyl-CoA Hydratase, Chain A, domain 1"/>
    <property type="match status" value="1"/>
</dbReference>
<feature type="compositionally biased region" description="Low complexity" evidence="1">
    <location>
        <begin position="259"/>
        <end position="278"/>
    </location>
</feature>
<dbReference type="AlphaFoldDB" id="A0A4Z0PF40"/>
<accession>A0A4Z0PF40</accession>
<evidence type="ECO:0000313" key="4">
    <source>
        <dbReference type="Proteomes" id="UP000297739"/>
    </source>
</evidence>
<sequence>MLRSWPFTANPGYETFRATPAQSPFLCRKRVARLMKKLLLLLSLCTGALGASAQTPPPVAAAPAALYSVEQLQSDFAYLRRALQEAHPGLYWYTPHDSLDRAFARTAAALSHPMAELAYWKLLQTLVAQVHCGHTRVQHSAAYRAWFRRQPHAYFPFTVAIRQNRLFVVDNQSATPDLQPGTEILAIDGHPTAEILPRLRALISADGYGTSFQDHELEAGFFDEYYWSCYEARPAYPLLVRDSSGHQRRLTPQPKPVLAAAPGTPATPAAAPSPEQAQARRLARLRSVRYLDTPPATALLRISSFSYDEADEYKTFHAALFAELAQRRTKRLVVDLRGNPGGNNAIAVDLLKYLLKSDFVLTTSALAPVRIPSFMQPDPGSPAFFDTTQVKRLPDGRFGFAAATVGVQHPYRGHYFRGQVILLVDGGTFSAASNLAASLRAQRRITIIGQESGGAEAGLNGGTLSRLELPQTHLVVQLPHFRLLTACANPQPGRGVRPDRVVVPTPQQVAAHTDAILSQLATLLP</sequence>
<dbReference type="GO" id="GO:0004175">
    <property type="term" value="F:endopeptidase activity"/>
    <property type="evidence" value="ECO:0007669"/>
    <property type="project" value="TreeGrafter"/>
</dbReference>
<dbReference type="Proteomes" id="UP000297739">
    <property type="component" value="Unassembled WGS sequence"/>
</dbReference>
<comment type="caution">
    <text evidence="3">The sequence shown here is derived from an EMBL/GenBank/DDBJ whole genome shotgun (WGS) entry which is preliminary data.</text>
</comment>
<dbReference type="Gene3D" id="2.30.42.10">
    <property type="match status" value="1"/>
</dbReference>
<evidence type="ECO:0000313" key="3">
    <source>
        <dbReference type="EMBL" id="TGE13471.1"/>
    </source>
</evidence>
<dbReference type="GO" id="GO:0008236">
    <property type="term" value="F:serine-type peptidase activity"/>
    <property type="evidence" value="ECO:0007669"/>
    <property type="project" value="InterPro"/>
</dbReference>
<dbReference type="PANTHER" id="PTHR32060">
    <property type="entry name" value="TAIL-SPECIFIC PROTEASE"/>
    <property type="match status" value="1"/>
</dbReference>
<dbReference type="SUPFAM" id="SSF52096">
    <property type="entry name" value="ClpP/crotonase"/>
    <property type="match status" value="1"/>
</dbReference>
<dbReference type="GO" id="GO:0030288">
    <property type="term" value="C:outer membrane-bounded periplasmic space"/>
    <property type="evidence" value="ECO:0007669"/>
    <property type="project" value="TreeGrafter"/>
</dbReference>
<dbReference type="InterPro" id="IPR029045">
    <property type="entry name" value="ClpP/crotonase-like_dom_sf"/>
</dbReference>
<protein>
    <recommendedName>
        <fullName evidence="2">Tail specific protease domain-containing protein</fullName>
    </recommendedName>
</protein>
<dbReference type="Pfam" id="PF03572">
    <property type="entry name" value="Peptidase_S41"/>
    <property type="match status" value="1"/>
</dbReference>
<evidence type="ECO:0000256" key="1">
    <source>
        <dbReference type="SAM" id="MobiDB-lite"/>
    </source>
</evidence>
<gene>
    <name evidence="3" type="ORF">E5J99_19155</name>
</gene>
<proteinExistence type="predicted"/>
<dbReference type="EMBL" id="SRLD01000053">
    <property type="protein sequence ID" value="TGE13471.1"/>
    <property type="molecule type" value="Genomic_DNA"/>
</dbReference>
<dbReference type="PANTHER" id="PTHR32060:SF30">
    <property type="entry name" value="CARBOXY-TERMINAL PROCESSING PROTEASE CTPA"/>
    <property type="match status" value="1"/>
</dbReference>
<dbReference type="InterPro" id="IPR036034">
    <property type="entry name" value="PDZ_sf"/>
</dbReference>
<organism evidence="3 4">
    <name type="scientific">Hymenobacter elongatus</name>
    <dbReference type="NCBI Taxonomy" id="877208"/>
    <lineage>
        <taxon>Bacteria</taxon>
        <taxon>Pseudomonadati</taxon>
        <taxon>Bacteroidota</taxon>
        <taxon>Cytophagia</taxon>
        <taxon>Cytophagales</taxon>
        <taxon>Hymenobacteraceae</taxon>
        <taxon>Hymenobacter</taxon>
    </lineage>
</organism>
<feature type="region of interest" description="Disordered" evidence="1">
    <location>
        <begin position="246"/>
        <end position="278"/>
    </location>
</feature>
<feature type="domain" description="Tail specific protease" evidence="2">
    <location>
        <begin position="297"/>
        <end position="501"/>
    </location>
</feature>
<dbReference type="InterPro" id="IPR005151">
    <property type="entry name" value="Tail-specific_protease"/>
</dbReference>
<evidence type="ECO:0000259" key="2">
    <source>
        <dbReference type="Pfam" id="PF03572"/>
    </source>
</evidence>
<reference evidence="3 4" key="1">
    <citation type="submission" date="2019-04" db="EMBL/GenBank/DDBJ databases">
        <authorList>
            <person name="Feng G."/>
            <person name="Zhang J."/>
            <person name="Zhu H."/>
        </authorList>
    </citation>
    <scope>NUCLEOTIDE SEQUENCE [LARGE SCALE GENOMIC DNA]</scope>
    <source>
        <strain evidence="3 4">JCM 17223</strain>
    </source>
</reference>
<keyword evidence="4" id="KW-1185">Reference proteome</keyword>
<dbReference type="OrthoDB" id="5480566at2"/>
<dbReference type="GO" id="GO:0006508">
    <property type="term" value="P:proteolysis"/>
    <property type="evidence" value="ECO:0007669"/>
    <property type="project" value="InterPro"/>
</dbReference>